<dbReference type="AlphaFoldDB" id="A0A673JR63"/>
<name>A0A673JR63_9TELE</name>
<reference evidence="2" key="1">
    <citation type="submission" date="2025-08" db="UniProtKB">
        <authorList>
            <consortium name="Ensembl"/>
        </authorList>
    </citation>
    <scope>IDENTIFICATION</scope>
</reference>
<sequence>MGYGSHHCIYTKPQYIATKVYLGAFIPSLFRMKTAFFLFVLAENMEKEQQARLYELCYNLYCQIVDTQVDYPANWDKNLALAAERLLRSGGRGHGLDSLLSRSIRHFSHYLQREPTDPQSKAIRSIITHLKKEHEKLRDRQKA</sequence>
<evidence type="ECO:0000313" key="2">
    <source>
        <dbReference type="Ensembl" id="ENSSRHP00000054410.1"/>
    </source>
</evidence>
<dbReference type="InterPro" id="IPR052724">
    <property type="entry name" value="GT117_domain-containing"/>
</dbReference>
<proteinExistence type="predicted"/>
<evidence type="ECO:0000256" key="1">
    <source>
        <dbReference type="SAM" id="Phobius"/>
    </source>
</evidence>
<keyword evidence="1" id="KW-1133">Transmembrane helix</keyword>
<accession>A0A673JR63</accession>
<protein>
    <submittedName>
        <fullName evidence="2">Uncharacterized protein</fullName>
    </submittedName>
</protein>
<keyword evidence="3" id="KW-1185">Reference proteome</keyword>
<feature type="transmembrane region" description="Helical" evidence="1">
    <location>
        <begin position="20"/>
        <end position="42"/>
    </location>
</feature>
<dbReference type="Proteomes" id="UP000472270">
    <property type="component" value="Unassembled WGS sequence"/>
</dbReference>
<organism evidence="2 3">
    <name type="scientific">Sinocyclocheilus rhinocerous</name>
    <dbReference type="NCBI Taxonomy" id="307959"/>
    <lineage>
        <taxon>Eukaryota</taxon>
        <taxon>Metazoa</taxon>
        <taxon>Chordata</taxon>
        <taxon>Craniata</taxon>
        <taxon>Vertebrata</taxon>
        <taxon>Euteleostomi</taxon>
        <taxon>Actinopterygii</taxon>
        <taxon>Neopterygii</taxon>
        <taxon>Teleostei</taxon>
        <taxon>Ostariophysi</taxon>
        <taxon>Cypriniformes</taxon>
        <taxon>Cyprinidae</taxon>
        <taxon>Cyprininae</taxon>
        <taxon>Sinocyclocheilus</taxon>
    </lineage>
</organism>
<dbReference type="Ensembl" id="ENSSRHT00000055940.1">
    <property type="protein sequence ID" value="ENSSRHP00000054410.1"/>
    <property type="gene ID" value="ENSSRHG00000027411.1"/>
</dbReference>
<reference evidence="2" key="2">
    <citation type="submission" date="2025-09" db="UniProtKB">
        <authorList>
            <consortium name="Ensembl"/>
        </authorList>
    </citation>
    <scope>IDENTIFICATION</scope>
</reference>
<keyword evidence="1" id="KW-0812">Transmembrane</keyword>
<dbReference type="PANTHER" id="PTHR16214">
    <property type="entry name" value="TRANSMEMBRANE PROTEIN 260"/>
    <property type="match status" value="1"/>
</dbReference>
<keyword evidence="1" id="KW-0472">Membrane</keyword>
<dbReference type="PANTHER" id="PTHR16214:SF3">
    <property type="entry name" value="TRANSMEMBRANE PROTEIN 260"/>
    <property type="match status" value="1"/>
</dbReference>
<evidence type="ECO:0000313" key="3">
    <source>
        <dbReference type="Proteomes" id="UP000472270"/>
    </source>
</evidence>